<evidence type="ECO:0000256" key="9">
    <source>
        <dbReference type="ARBA" id="ARBA00022982"/>
    </source>
</evidence>
<dbReference type="PRINTS" id="PR01437">
    <property type="entry name" value="NUOXDRDTASE4"/>
</dbReference>
<keyword evidence="14 16" id="KW-0472">Membrane</keyword>
<evidence type="ECO:0000256" key="11">
    <source>
        <dbReference type="ARBA" id="ARBA00023027"/>
    </source>
</evidence>
<feature type="transmembrane region" description="Helical" evidence="16">
    <location>
        <begin position="187"/>
        <end position="206"/>
    </location>
</feature>
<feature type="transmembrane region" description="Helical" evidence="16">
    <location>
        <begin position="142"/>
        <end position="167"/>
    </location>
</feature>
<feature type="transmembrane region" description="Helical" evidence="16">
    <location>
        <begin position="339"/>
        <end position="359"/>
    </location>
</feature>
<feature type="transmembrane region" description="Helical" evidence="16">
    <location>
        <begin position="218"/>
        <end position="241"/>
    </location>
</feature>
<accession>A0A649UCJ2</accession>
<dbReference type="InterPro" id="IPR003918">
    <property type="entry name" value="NADH_UbQ_OxRdtase"/>
</dbReference>
<reference evidence="18" key="1">
    <citation type="submission" date="2019-06" db="EMBL/GenBank/DDBJ databases">
        <title>The complete mitochondrial genome and phylogenetic analysis of Hiatella orientalis.</title>
        <authorList>
            <person name="Wang H."/>
            <person name="Teng M."/>
            <person name="Liu J."/>
            <person name="Pan H."/>
            <person name="Zeng Q."/>
            <person name="Wang S."/>
            <person name="Bao Z."/>
        </authorList>
    </citation>
    <scope>NUCLEOTIDE SEQUENCE</scope>
</reference>
<dbReference type="GO" id="GO:0031966">
    <property type="term" value="C:mitochondrial membrane"/>
    <property type="evidence" value="ECO:0007669"/>
    <property type="project" value="UniProtKB-SubCell"/>
</dbReference>
<dbReference type="AlphaFoldDB" id="A0A649UCJ2"/>
<gene>
    <name evidence="18" type="primary">nad4</name>
</gene>
<keyword evidence="7 16" id="KW-0812">Transmembrane</keyword>
<geneLocation type="mitochondrion" evidence="18"/>
<dbReference type="PANTHER" id="PTHR43507:SF20">
    <property type="entry name" value="NADH-UBIQUINONE OXIDOREDUCTASE CHAIN 4"/>
    <property type="match status" value="1"/>
</dbReference>
<dbReference type="GO" id="GO:0015990">
    <property type="term" value="P:electron transport coupled proton transport"/>
    <property type="evidence" value="ECO:0007669"/>
    <property type="project" value="TreeGrafter"/>
</dbReference>
<feature type="domain" description="NADH:quinone oxidoreductase/Mrp antiporter transmembrane" evidence="17">
    <location>
        <begin position="112"/>
        <end position="395"/>
    </location>
</feature>
<comment type="similarity">
    <text evidence="2 16">Belongs to the complex I subunit 4 family.</text>
</comment>
<proteinExistence type="inferred from homology"/>
<feature type="transmembrane region" description="Helical" evidence="16">
    <location>
        <begin position="308"/>
        <end position="327"/>
    </location>
</feature>
<comment type="subcellular location">
    <subcellularLocation>
        <location evidence="1 16">Mitochondrion membrane</location>
        <topology evidence="1 16">Multi-pass membrane protein</topology>
    </subcellularLocation>
</comment>
<evidence type="ECO:0000256" key="5">
    <source>
        <dbReference type="ARBA" id="ARBA00022448"/>
    </source>
</evidence>
<protein>
    <recommendedName>
        <fullName evidence="4 16">NADH-ubiquinone oxidoreductase chain 4</fullName>
        <ecNumber evidence="3 16">7.1.1.2</ecNumber>
    </recommendedName>
</protein>
<dbReference type="InterPro" id="IPR001750">
    <property type="entry name" value="ND/Mrp_TM"/>
</dbReference>
<evidence type="ECO:0000313" key="18">
    <source>
        <dbReference type="EMBL" id="QGI24869.1"/>
    </source>
</evidence>
<dbReference type="GO" id="GO:0008137">
    <property type="term" value="F:NADH dehydrogenase (ubiquinone) activity"/>
    <property type="evidence" value="ECO:0007669"/>
    <property type="project" value="UniProtKB-UniRule"/>
</dbReference>
<evidence type="ECO:0000256" key="3">
    <source>
        <dbReference type="ARBA" id="ARBA00012944"/>
    </source>
</evidence>
<evidence type="ECO:0000256" key="1">
    <source>
        <dbReference type="ARBA" id="ARBA00004225"/>
    </source>
</evidence>
<feature type="transmembrane region" description="Helical" evidence="16">
    <location>
        <begin position="253"/>
        <end position="275"/>
    </location>
</feature>
<keyword evidence="8" id="KW-1278">Translocase</keyword>
<keyword evidence="12 16" id="KW-0830">Ubiquinone</keyword>
<dbReference type="GO" id="GO:0042773">
    <property type="term" value="P:ATP synthesis coupled electron transport"/>
    <property type="evidence" value="ECO:0007669"/>
    <property type="project" value="InterPro"/>
</dbReference>
<comment type="catalytic activity">
    <reaction evidence="15 16">
        <text>a ubiquinone + NADH + 5 H(+)(in) = a ubiquinol + NAD(+) + 4 H(+)(out)</text>
        <dbReference type="Rhea" id="RHEA:29091"/>
        <dbReference type="Rhea" id="RHEA-COMP:9565"/>
        <dbReference type="Rhea" id="RHEA-COMP:9566"/>
        <dbReference type="ChEBI" id="CHEBI:15378"/>
        <dbReference type="ChEBI" id="CHEBI:16389"/>
        <dbReference type="ChEBI" id="CHEBI:17976"/>
        <dbReference type="ChEBI" id="CHEBI:57540"/>
        <dbReference type="ChEBI" id="CHEBI:57945"/>
        <dbReference type="EC" id="7.1.1.2"/>
    </reaction>
</comment>
<organism evidence="18">
    <name type="scientific">Hiatella sp. J HML-2015</name>
    <dbReference type="NCBI Taxonomy" id="1638755"/>
    <lineage>
        <taxon>Eukaryota</taxon>
        <taxon>Metazoa</taxon>
        <taxon>Spiralia</taxon>
        <taxon>Lophotrochozoa</taxon>
        <taxon>Mollusca</taxon>
        <taxon>Bivalvia</taxon>
        <taxon>Autobranchia</taxon>
        <taxon>Heteroconchia</taxon>
        <taxon>Euheterodonta</taxon>
        <taxon>Imparidentia</taxon>
        <taxon>Adapedonta</taxon>
        <taxon>Hiatelloidea</taxon>
        <taxon>Hiatellidae</taxon>
        <taxon>Hiatella</taxon>
    </lineage>
</organism>
<evidence type="ECO:0000256" key="8">
    <source>
        <dbReference type="ARBA" id="ARBA00022967"/>
    </source>
</evidence>
<dbReference type="EC" id="7.1.1.2" evidence="3 16"/>
<evidence type="ECO:0000256" key="2">
    <source>
        <dbReference type="ARBA" id="ARBA00009025"/>
    </source>
</evidence>
<evidence type="ECO:0000256" key="6">
    <source>
        <dbReference type="ARBA" id="ARBA00022660"/>
    </source>
</evidence>
<evidence type="ECO:0000256" key="14">
    <source>
        <dbReference type="ARBA" id="ARBA00023136"/>
    </source>
</evidence>
<feature type="transmembrane region" description="Helical" evidence="16">
    <location>
        <begin position="53"/>
        <end position="77"/>
    </location>
</feature>
<evidence type="ECO:0000256" key="12">
    <source>
        <dbReference type="ARBA" id="ARBA00023075"/>
    </source>
</evidence>
<evidence type="ECO:0000256" key="16">
    <source>
        <dbReference type="RuleBase" id="RU003297"/>
    </source>
</evidence>
<keyword evidence="6 16" id="KW-0679">Respiratory chain</keyword>
<keyword evidence="10 16" id="KW-1133">Transmembrane helix</keyword>
<keyword evidence="5 16" id="KW-0813">Transport</keyword>
<evidence type="ECO:0000256" key="7">
    <source>
        <dbReference type="ARBA" id="ARBA00022692"/>
    </source>
</evidence>
<comment type="function">
    <text evidence="16">Core subunit of the mitochondrial membrane respiratory chain NADH dehydrogenase (Complex I) which catalyzes electron transfer from NADH through the respiratory chain, using ubiquinone as an electron acceptor. Essential for the catalytic activity and assembly of complex I.</text>
</comment>
<keyword evidence="9 16" id="KW-0249">Electron transport</keyword>
<keyword evidence="13 16" id="KW-0496">Mitochondrion</keyword>
<keyword evidence="11 16" id="KW-0520">NAD</keyword>
<dbReference type="PANTHER" id="PTHR43507">
    <property type="entry name" value="NADH-UBIQUINONE OXIDOREDUCTASE CHAIN 4"/>
    <property type="match status" value="1"/>
</dbReference>
<dbReference type="EMBL" id="MN072638">
    <property type="protein sequence ID" value="QGI24869.1"/>
    <property type="molecule type" value="Genomic_DNA"/>
</dbReference>
<evidence type="ECO:0000256" key="13">
    <source>
        <dbReference type="ARBA" id="ARBA00023128"/>
    </source>
</evidence>
<feature type="transmembrane region" description="Helical" evidence="16">
    <location>
        <begin position="430"/>
        <end position="450"/>
    </location>
</feature>
<evidence type="ECO:0000256" key="10">
    <source>
        <dbReference type="ARBA" id="ARBA00022989"/>
    </source>
</evidence>
<evidence type="ECO:0000256" key="15">
    <source>
        <dbReference type="ARBA" id="ARBA00049551"/>
    </source>
</evidence>
<evidence type="ECO:0000259" key="17">
    <source>
        <dbReference type="Pfam" id="PF00361"/>
    </source>
</evidence>
<dbReference type="Pfam" id="PF00361">
    <property type="entry name" value="Proton_antipo_M"/>
    <property type="match status" value="1"/>
</dbReference>
<sequence>MESFVMFPSMMVLCAVFLGLLNVESLLFSLSYSLIFLGGTMGASLEALELGSFFFMFDSISFVMIVMSLLVVLSSVWASEAEFKVGGDWANMMMCFQITSVICLVGFSCVGLFSFFMVYEMSVIPMMGLILFWGAQPERITAVLVMVIYTLLGSIPLFIGILEWWFYSGTDSMVICQLLASSDMGGSWGIEAIILGISSFLVKLPMYGVHSWLPKAHVEAPVSGSMILAGIMLKLGGYGLIRFLWCFSIHPNYLTNFIMVVSVVGGFMASLACLVQSDLKRLIAFSSVSHMSMVLGGVLSMSEVGMKSGVLMMFSHGFSSPCLFYLMNEVSINRKSRSLVVCKGFMVVDPSISLVWFLMSSLNLGCPPSMSYFSEIFIIGSVMDYSYFMGFLILVSFLAGIFSMVLFCFINHGPKSWKMDFKSTSSSRPLVVSFFCSMLSFMWFFFVLSIL</sequence>
<evidence type="ECO:0000256" key="4">
    <source>
        <dbReference type="ARBA" id="ARBA00021006"/>
    </source>
</evidence>
<feature type="transmembrane region" description="Helical" evidence="16">
    <location>
        <begin position="387"/>
        <end position="410"/>
    </location>
</feature>
<name>A0A649UCJ2_9BIVA</name>
<dbReference type="GO" id="GO:0003954">
    <property type="term" value="F:NADH dehydrogenase activity"/>
    <property type="evidence" value="ECO:0007669"/>
    <property type="project" value="TreeGrafter"/>
</dbReference>
<dbReference type="GO" id="GO:0048039">
    <property type="term" value="F:ubiquinone binding"/>
    <property type="evidence" value="ECO:0007669"/>
    <property type="project" value="TreeGrafter"/>
</dbReference>